<protein>
    <submittedName>
        <fullName evidence="2">Kinase-like domain-containing protein</fullName>
    </submittedName>
</protein>
<accession>A0A9P9EVU3</accession>
<dbReference type="Gene3D" id="1.10.510.10">
    <property type="entry name" value="Transferase(Phosphotransferase) domain 1"/>
    <property type="match status" value="1"/>
</dbReference>
<name>A0A9P9EVU3_9HYPO</name>
<dbReference type="CDD" id="cd00180">
    <property type="entry name" value="PKc"/>
    <property type="match status" value="1"/>
</dbReference>
<dbReference type="SUPFAM" id="SSF56112">
    <property type="entry name" value="Protein kinase-like (PK-like)"/>
    <property type="match status" value="1"/>
</dbReference>
<dbReference type="PANTHER" id="PTHR24359">
    <property type="entry name" value="SERINE/THREONINE-PROTEIN KINASE SBK1"/>
    <property type="match status" value="1"/>
</dbReference>
<dbReference type="OrthoDB" id="1046782at2759"/>
<dbReference type="GO" id="GO:0004674">
    <property type="term" value="F:protein serine/threonine kinase activity"/>
    <property type="evidence" value="ECO:0007669"/>
    <property type="project" value="TreeGrafter"/>
</dbReference>
<dbReference type="Proteomes" id="UP000738349">
    <property type="component" value="Unassembled WGS sequence"/>
</dbReference>
<proteinExistence type="predicted"/>
<evidence type="ECO:0000313" key="3">
    <source>
        <dbReference type="Proteomes" id="UP000738349"/>
    </source>
</evidence>
<evidence type="ECO:0000259" key="1">
    <source>
        <dbReference type="PROSITE" id="PS50011"/>
    </source>
</evidence>
<dbReference type="InterPro" id="IPR011009">
    <property type="entry name" value="Kinase-like_dom_sf"/>
</dbReference>
<gene>
    <name evidence="2" type="ORF">EDB81DRAFT_759535</name>
</gene>
<sequence>MSLEARNIAEGSLGTALDAQNERNSKAIGGDNNADLPVAIEPRPSVAPSTYSKSVKVFDYGLSMLFRRERRNSSTRPSDNVPGSMDKILQEPLPEEVEPTSMKSLLLAATVYGLEGKCCLWLPASELYNICSRANVLSELKTIFPSGDADRYADYVCGSSDDRKPDAELGQRIFAILVTISELSTLPCFVKAGLRDKHLPFLSTDRSFQHLYSPSPEFQGRKEPLLCFAKKTTFYKRNFYQNQWWLNAPFISRDSDNEVKEYQLQMATAMPWTSWGTPIKSGFSEVCRVEIHEGNHTFHTHKAFAFKTLSRINSKQAGMDFRAELYVFMKMRPHRHLLELCATFKFEDREHGTAADLYAFLFPWADGGSLTNLWSKSPSAMVPNRTVTPRVLLFWIAKQCHGLVTALDSLHDIHRSASQRANVTRIERMKTTENYGIHGDIKPANILHFSQISDPTGMGILKIADFGLTDFHTSPSRTKLVDDKTLMAALAYRAPELILPDGYYSRKVDIWALGCVFSQFMTWAIKDVGSVKKFATARSKEKEDTFFKTKKWFDDLRAKVRSSEGENFATEFLTLIQQDMLEVLRTKRIASDKLAKKLAAFLSKQSDQPDDPYWNCPLPSFRSKVQENACCILI</sequence>
<evidence type="ECO:0000313" key="2">
    <source>
        <dbReference type="EMBL" id="KAH7146245.1"/>
    </source>
</evidence>
<feature type="domain" description="Protein kinase" evidence="1">
    <location>
        <begin position="272"/>
        <end position="602"/>
    </location>
</feature>
<keyword evidence="2" id="KW-0808">Transferase</keyword>
<comment type="caution">
    <text evidence="2">The sequence shown here is derived from an EMBL/GenBank/DDBJ whole genome shotgun (WGS) entry which is preliminary data.</text>
</comment>
<dbReference type="PANTHER" id="PTHR24359:SF1">
    <property type="entry name" value="INHIBITOR OF NUCLEAR FACTOR KAPPA-B KINASE EPSILON SUBUNIT HOMOLOG 1-RELATED"/>
    <property type="match status" value="1"/>
</dbReference>
<dbReference type="PROSITE" id="PS50011">
    <property type="entry name" value="PROTEIN_KINASE_DOM"/>
    <property type="match status" value="1"/>
</dbReference>
<organism evidence="2 3">
    <name type="scientific">Dactylonectria macrodidyma</name>
    <dbReference type="NCBI Taxonomy" id="307937"/>
    <lineage>
        <taxon>Eukaryota</taxon>
        <taxon>Fungi</taxon>
        <taxon>Dikarya</taxon>
        <taxon>Ascomycota</taxon>
        <taxon>Pezizomycotina</taxon>
        <taxon>Sordariomycetes</taxon>
        <taxon>Hypocreomycetidae</taxon>
        <taxon>Hypocreales</taxon>
        <taxon>Nectriaceae</taxon>
        <taxon>Dactylonectria</taxon>
    </lineage>
</organism>
<reference evidence="2" key="1">
    <citation type="journal article" date="2021" name="Nat. Commun.">
        <title>Genetic determinants of endophytism in the Arabidopsis root mycobiome.</title>
        <authorList>
            <person name="Mesny F."/>
            <person name="Miyauchi S."/>
            <person name="Thiergart T."/>
            <person name="Pickel B."/>
            <person name="Atanasova L."/>
            <person name="Karlsson M."/>
            <person name="Huettel B."/>
            <person name="Barry K.W."/>
            <person name="Haridas S."/>
            <person name="Chen C."/>
            <person name="Bauer D."/>
            <person name="Andreopoulos W."/>
            <person name="Pangilinan J."/>
            <person name="LaButti K."/>
            <person name="Riley R."/>
            <person name="Lipzen A."/>
            <person name="Clum A."/>
            <person name="Drula E."/>
            <person name="Henrissat B."/>
            <person name="Kohler A."/>
            <person name="Grigoriev I.V."/>
            <person name="Martin F.M."/>
            <person name="Hacquard S."/>
        </authorList>
    </citation>
    <scope>NUCLEOTIDE SEQUENCE</scope>
    <source>
        <strain evidence="2">MPI-CAGE-AT-0147</strain>
    </source>
</reference>
<dbReference type="EMBL" id="JAGMUV010000008">
    <property type="protein sequence ID" value="KAH7146245.1"/>
    <property type="molecule type" value="Genomic_DNA"/>
</dbReference>
<dbReference type="Pfam" id="PF00069">
    <property type="entry name" value="Pkinase"/>
    <property type="match status" value="1"/>
</dbReference>
<keyword evidence="2" id="KW-0418">Kinase</keyword>
<dbReference type="SMART" id="SM00220">
    <property type="entry name" value="S_TKc"/>
    <property type="match status" value="1"/>
</dbReference>
<keyword evidence="3" id="KW-1185">Reference proteome</keyword>
<dbReference type="InterPro" id="IPR000719">
    <property type="entry name" value="Prot_kinase_dom"/>
</dbReference>
<dbReference type="GO" id="GO:0005524">
    <property type="term" value="F:ATP binding"/>
    <property type="evidence" value="ECO:0007669"/>
    <property type="project" value="InterPro"/>
</dbReference>
<dbReference type="AlphaFoldDB" id="A0A9P9EVU3"/>